<dbReference type="GO" id="GO:0005975">
    <property type="term" value="P:carbohydrate metabolic process"/>
    <property type="evidence" value="ECO:0007669"/>
    <property type="project" value="InterPro"/>
</dbReference>
<evidence type="ECO:0000256" key="2">
    <source>
        <dbReference type="ARBA" id="ARBA00008420"/>
    </source>
</evidence>
<sequence>MPDAVPAAAAPHRARTTRLGHRAPAVRQDGLVSALCVVVMGVSGTGKTTVGHLLAARAGVPFADADSFHSAASIAKMSSGAPLDDADREPWLAAVGRWLQERSEQTGGVIACSALTRRYRDILRAAAPTVFFVHLTADRDELIERMDGRDHYMPATLVDSQLRTLEPLEPGERGIALRTDRAPEQLAEVAAAAARNAGTAETDPR</sequence>
<dbReference type="EC" id="2.7.1.12" evidence="3 9"/>
<protein>
    <recommendedName>
        <fullName evidence="3 9">Gluconokinase</fullName>
        <ecNumber evidence="3 9">2.7.1.12</ecNumber>
    </recommendedName>
</protein>
<dbReference type="AlphaFoldDB" id="A0A846XZD6"/>
<evidence type="ECO:0000256" key="8">
    <source>
        <dbReference type="ARBA" id="ARBA00048090"/>
    </source>
</evidence>
<evidence type="ECO:0000256" key="7">
    <source>
        <dbReference type="ARBA" id="ARBA00022840"/>
    </source>
</evidence>
<organism evidence="10 11">
    <name type="scientific">Nocardia vermiculata</name>
    <dbReference type="NCBI Taxonomy" id="257274"/>
    <lineage>
        <taxon>Bacteria</taxon>
        <taxon>Bacillati</taxon>
        <taxon>Actinomycetota</taxon>
        <taxon>Actinomycetes</taxon>
        <taxon>Mycobacteriales</taxon>
        <taxon>Nocardiaceae</taxon>
        <taxon>Nocardia</taxon>
    </lineage>
</organism>
<comment type="pathway">
    <text evidence="1">Carbohydrate acid metabolism.</text>
</comment>
<keyword evidence="5 9" id="KW-0547">Nucleotide-binding</keyword>
<dbReference type="InterPro" id="IPR027417">
    <property type="entry name" value="P-loop_NTPase"/>
</dbReference>
<evidence type="ECO:0000256" key="5">
    <source>
        <dbReference type="ARBA" id="ARBA00022741"/>
    </source>
</evidence>
<evidence type="ECO:0000256" key="1">
    <source>
        <dbReference type="ARBA" id="ARBA00004761"/>
    </source>
</evidence>
<dbReference type="InterPro" id="IPR031322">
    <property type="entry name" value="Shikimate/glucono_kinase"/>
</dbReference>
<keyword evidence="4 9" id="KW-0808">Transferase</keyword>
<accession>A0A846XZD6</accession>
<keyword evidence="11" id="KW-1185">Reference proteome</keyword>
<comment type="similarity">
    <text evidence="2 9">Belongs to the gluconokinase GntK/GntV family.</text>
</comment>
<dbReference type="NCBIfam" id="TIGR01313">
    <property type="entry name" value="therm_gnt_kin"/>
    <property type="match status" value="1"/>
</dbReference>
<dbReference type="Pfam" id="PF01202">
    <property type="entry name" value="SKI"/>
    <property type="match status" value="1"/>
</dbReference>
<proteinExistence type="inferred from homology"/>
<comment type="catalytic activity">
    <reaction evidence="8 9">
        <text>D-gluconate + ATP = 6-phospho-D-gluconate + ADP + H(+)</text>
        <dbReference type="Rhea" id="RHEA:19433"/>
        <dbReference type="ChEBI" id="CHEBI:15378"/>
        <dbReference type="ChEBI" id="CHEBI:18391"/>
        <dbReference type="ChEBI" id="CHEBI:30616"/>
        <dbReference type="ChEBI" id="CHEBI:58759"/>
        <dbReference type="ChEBI" id="CHEBI:456216"/>
        <dbReference type="EC" id="2.7.1.12"/>
    </reaction>
</comment>
<dbReference type="PANTHER" id="PTHR43442:SF3">
    <property type="entry name" value="GLUCONOKINASE-RELATED"/>
    <property type="match status" value="1"/>
</dbReference>
<evidence type="ECO:0000256" key="4">
    <source>
        <dbReference type="ARBA" id="ARBA00022679"/>
    </source>
</evidence>
<dbReference type="CDD" id="cd02021">
    <property type="entry name" value="GntK"/>
    <property type="match status" value="1"/>
</dbReference>
<dbReference type="EMBL" id="JAAXOP010000002">
    <property type="protein sequence ID" value="NKY49629.1"/>
    <property type="molecule type" value="Genomic_DNA"/>
</dbReference>
<evidence type="ECO:0000256" key="6">
    <source>
        <dbReference type="ARBA" id="ARBA00022777"/>
    </source>
</evidence>
<dbReference type="PANTHER" id="PTHR43442">
    <property type="entry name" value="GLUCONOKINASE-RELATED"/>
    <property type="match status" value="1"/>
</dbReference>
<comment type="caution">
    <text evidence="10">The sequence shown here is derived from an EMBL/GenBank/DDBJ whole genome shotgun (WGS) entry which is preliminary data.</text>
</comment>
<dbReference type="GO" id="GO:0005737">
    <property type="term" value="C:cytoplasm"/>
    <property type="evidence" value="ECO:0007669"/>
    <property type="project" value="TreeGrafter"/>
</dbReference>
<keyword evidence="7 9" id="KW-0067">ATP-binding</keyword>
<evidence type="ECO:0000256" key="3">
    <source>
        <dbReference type="ARBA" id="ARBA00012054"/>
    </source>
</evidence>
<evidence type="ECO:0000313" key="10">
    <source>
        <dbReference type="EMBL" id="NKY49629.1"/>
    </source>
</evidence>
<dbReference type="Proteomes" id="UP000565711">
    <property type="component" value="Unassembled WGS sequence"/>
</dbReference>
<keyword evidence="6 9" id="KW-0418">Kinase</keyword>
<name>A0A846XZD6_9NOCA</name>
<evidence type="ECO:0000313" key="11">
    <source>
        <dbReference type="Proteomes" id="UP000565711"/>
    </source>
</evidence>
<gene>
    <name evidence="10" type="ORF">HGA08_05300</name>
</gene>
<reference evidence="10 11" key="1">
    <citation type="submission" date="2020-04" db="EMBL/GenBank/DDBJ databases">
        <title>MicrobeNet Type strains.</title>
        <authorList>
            <person name="Nicholson A.C."/>
        </authorList>
    </citation>
    <scope>NUCLEOTIDE SEQUENCE [LARGE SCALE GENOMIC DNA]</scope>
    <source>
        <strain evidence="10 11">JCM 12354</strain>
    </source>
</reference>
<evidence type="ECO:0000256" key="9">
    <source>
        <dbReference type="RuleBase" id="RU363066"/>
    </source>
</evidence>
<dbReference type="GO" id="GO:0046316">
    <property type="term" value="F:gluconokinase activity"/>
    <property type="evidence" value="ECO:0007669"/>
    <property type="project" value="UniProtKB-EC"/>
</dbReference>
<dbReference type="SUPFAM" id="SSF52540">
    <property type="entry name" value="P-loop containing nucleoside triphosphate hydrolases"/>
    <property type="match status" value="1"/>
</dbReference>
<dbReference type="InterPro" id="IPR006001">
    <property type="entry name" value="Therm_gnt_kin"/>
</dbReference>
<dbReference type="GO" id="GO:0005524">
    <property type="term" value="F:ATP binding"/>
    <property type="evidence" value="ECO:0007669"/>
    <property type="project" value="UniProtKB-KW"/>
</dbReference>
<dbReference type="Gene3D" id="3.40.50.300">
    <property type="entry name" value="P-loop containing nucleotide triphosphate hydrolases"/>
    <property type="match status" value="1"/>
</dbReference>